<feature type="region of interest" description="Disordered" evidence="1">
    <location>
        <begin position="1"/>
        <end position="36"/>
    </location>
</feature>
<reference evidence="2 3" key="1">
    <citation type="journal article" date="2013" name="PLoS Genet.">
        <title>The genome and development-dependent transcriptomes of Pyronema confluens: a window into fungal evolution.</title>
        <authorList>
            <person name="Traeger S."/>
            <person name="Altegoer F."/>
            <person name="Freitag M."/>
            <person name="Gabaldon T."/>
            <person name="Kempken F."/>
            <person name="Kumar A."/>
            <person name="Marcet-Houben M."/>
            <person name="Poggeler S."/>
            <person name="Stajich J.E."/>
            <person name="Nowrousian M."/>
        </authorList>
    </citation>
    <scope>NUCLEOTIDE SEQUENCE [LARGE SCALE GENOMIC DNA]</scope>
    <source>
        <strain evidence="3">CBS 100304</strain>
        <tissue evidence="2">Vegetative mycelium</tissue>
    </source>
</reference>
<feature type="compositionally biased region" description="Basic and acidic residues" evidence="1">
    <location>
        <begin position="24"/>
        <end position="33"/>
    </location>
</feature>
<evidence type="ECO:0000256" key="1">
    <source>
        <dbReference type="SAM" id="MobiDB-lite"/>
    </source>
</evidence>
<evidence type="ECO:0000313" key="3">
    <source>
        <dbReference type="Proteomes" id="UP000018144"/>
    </source>
</evidence>
<accession>U4L6B3</accession>
<organism evidence="2 3">
    <name type="scientific">Pyronema omphalodes (strain CBS 100304)</name>
    <name type="common">Pyronema confluens</name>
    <dbReference type="NCBI Taxonomy" id="1076935"/>
    <lineage>
        <taxon>Eukaryota</taxon>
        <taxon>Fungi</taxon>
        <taxon>Dikarya</taxon>
        <taxon>Ascomycota</taxon>
        <taxon>Pezizomycotina</taxon>
        <taxon>Pezizomycetes</taxon>
        <taxon>Pezizales</taxon>
        <taxon>Pyronemataceae</taxon>
        <taxon>Pyronema</taxon>
    </lineage>
</organism>
<name>U4L6B3_PYROM</name>
<sequence>MPKYRRGSADEIGRHPVLGGEDLGENRDDDQGQGRRWSVNCLSNEDEDHMEDQEEWLSDPAGFKVCLVSVLFRV</sequence>
<proteinExistence type="predicted"/>
<gene>
    <name evidence="2" type="ORF">PCON_05152</name>
</gene>
<keyword evidence="3" id="KW-1185">Reference proteome</keyword>
<dbReference type="EMBL" id="HF935261">
    <property type="protein sequence ID" value="CCX05565.1"/>
    <property type="molecule type" value="Genomic_DNA"/>
</dbReference>
<dbReference type="AlphaFoldDB" id="U4L6B3"/>
<protein>
    <submittedName>
        <fullName evidence="2">Uncharacterized protein</fullName>
    </submittedName>
</protein>
<dbReference type="Proteomes" id="UP000018144">
    <property type="component" value="Unassembled WGS sequence"/>
</dbReference>
<evidence type="ECO:0000313" key="2">
    <source>
        <dbReference type="EMBL" id="CCX05565.1"/>
    </source>
</evidence>